<dbReference type="InterPro" id="IPR012885">
    <property type="entry name" value="F-box_Sdz-33"/>
</dbReference>
<dbReference type="Pfam" id="PF07735">
    <property type="entry name" value="FBA_2"/>
    <property type="match status" value="1"/>
</dbReference>
<dbReference type="InterPro" id="IPR001810">
    <property type="entry name" value="F-box_dom"/>
</dbReference>
<protein>
    <recommendedName>
        <fullName evidence="1">F-box domain-containing protein</fullName>
    </recommendedName>
</protein>
<gene>
    <name evidence="2" type="primary">Cnig_chr_III.g11590</name>
    <name evidence="2" type="ORF">B9Z55_011590</name>
</gene>
<dbReference type="AlphaFoldDB" id="A0A2G5UKS9"/>
<comment type="caution">
    <text evidence="2">The sequence shown here is derived from an EMBL/GenBank/DDBJ whole genome shotgun (WGS) entry which is preliminary data.</text>
</comment>
<evidence type="ECO:0000259" key="1">
    <source>
        <dbReference type="PROSITE" id="PS50181"/>
    </source>
</evidence>
<dbReference type="EMBL" id="PDUG01000003">
    <property type="protein sequence ID" value="PIC40138.1"/>
    <property type="molecule type" value="Genomic_DNA"/>
</dbReference>
<dbReference type="PROSITE" id="PS50181">
    <property type="entry name" value="FBOX"/>
    <property type="match status" value="1"/>
</dbReference>
<sequence length="353" mass="40866">MLWFFVCWFTIAIVISLVYSQIGYLFCVLYSPQARFPLLKLDYVAIREVLSTLDPHDYINFLKVSKSCRRLSTIKKHSKARLIFKNFPRIIIGNGPGKYYVMWAQKVDTRAPCKQQGCIKCSQNCLNDMKKFYQDVRSVMGVEIGSVVLHMDDFQGRCSEIVSWFRSISQEVVDLSIYGKNPRHGDIQYLLDNLKCRDRLRIDVNTIEQLPFKIPESINTLFIIQGSWITLDYVMSLKISRMSFRNTYLTNQDINAFYKSWIEMESHQNLECFEINLINPANFVAVALRDIPYKTGTPIPKLFPDYAAIRGSFEVTRKDGQEASIVVFDLPEGAVASIYPWLPLINTEPIDRQ</sequence>
<dbReference type="STRING" id="1611254.A0A2G5UKS9"/>
<organism evidence="2 3">
    <name type="scientific">Caenorhabditis nigoni</name>
    <dbReference type="NCBI Taxonomy" id="1611254"/>
    <lineage>
        <taxon>Eukaryota</taxon>
        <taxon>Metazoa</taxon>
        <taxon>Ecdysozoa</taxon>
        <taxon>Nematoda</taxon>
        <taxon>Chromadorea</taxon>
        <taxon>Rhabditida</taxon>
        <taxon>Rhabditina</taxon>
        <taxon>Rhabditomorpha</taxon>
        <taxon>Rhabditoidea</taxon>
        <taxon>Rhabditidae</taxon>
        <taxon>Peloderinae</taxon>
        <taxon>Caenorhabditis</taxon>
    </lineage>
</organism>
<dbReference type="Proteomes" id="UP000230233">
    <property type="component" value="Chromosome III"/>
</dbReference>
<reference evidence="3" key="1">
    <citation type="submission" date="2017-10" db="EMBL/GenBank/DDBJ databases">
        <title>Rapid genome shrinkage in a self-fertile nematode reveals novel sperm competition proteins.</title>
        <authorList>
            <person name="Yin D."/>
            <person name="Schwarz E.M."/>
            <person name="Thomas C.G."/>
            <person name="Felde R.L."/>
            <person name="Korf I.F."/>
            <person name="Cutter A.D."/>
            <person name="Schartner C.M."/>
            <person name="Ralston E.J."/>
            <person name="Meyer B.J."/>
            <person name="Haag E.S."/>
        </authorList>
    </citation>
    <scope>NUCLEOTIDE SEQUENCE [LARGE SCALE GENOMIC DNA]</scope>
    <source>
        <strain evidence="3">JU1422</strain>
    </source>
</reference>
<proteinExistence type="predicted"/>
<dbReference type="PANTHER" id="PTHR21503:SF8">
    <property type="entry name" value="F-BOX ASSOCIATED DOMAIN-CONTAINING PROTEIN-RELATED"/>
    <property type="match status" value="1"/>
</dbReference>
<dbReference type="PANTHER" id="PTHR21503">
    <property type="entry name" value="F-BOX-CONTAINING HYPOTHETICAL PROTEIN C.ELEGANS"/>
    <property type="match status" value="1"/>
</dbReference>
<accession>A0A2G5UKS9</accession>
<dbReference type="OrthoDB" id="10640235at2759"/>
<feature type="domain" description="F-box" evidence="1">
    <location>
        <begin position="35"/>
        <end position="87"/>
    </location>
</feature>
<evidence type="ECO:0000313" key="2">
    <source>
        <dbReference type="EMBL" id="PIC40138.1"/>
    </source>
</evidence>
<evidence type="ECO:0000313" key="3">
    <source>
        <dbReference type="Proteomes" id="UP000230233"/>
    </source>
</evidence>
<keyword evidence="3" id="KW-1185">Reference proteome</keyword>
<dbReference type="Pfam" id="PF00646">
    <property type="entry name" value="F-box"/>
    <property type="match status" value="1"/>
</dbReference>
<name>A0A2G5UKS9_9PELO</name>